<dbReference type="Proteomes" id="UP000440578">
    <property type="component" value="Unassembled WGS sequence"/>
</dbReference>
<keyword evidence="3" id="KW-1185">Reference proteome</keyword>
<sequence>MTAAQRDDYLTDLIISWNERKSGKLMELLISKHARLKKAACTLQRELDEMLREHKVDVNDLPSMVEELRALADALCASDRLSDDNIRNGIVLCGNSIREKSARLLQVDSSKLRSRLRRSRAAEKARLVTLLRSYERLTGEKIDMDDVLDDCLPWQNRGVVDLAIKRNICDKLMRMRRATEEQDILMGEMTTLQHSIRDRRTSIEEKAAWLEGVLSLPLDQRPTLDSGAEGRYVLCHNDDGVVRGLLAMCRRQVRLLTADLLYGDDALAAYFSQPGNDG</sequence>
<dbReference type="EMBL" id="VIIS01001578">
    <property type="protein sequence ID" value="KAF0296240.1"/>
    <property type="molecule type" value="Genomic_DNA"/>
</dbReference>
<evidence type="ECO:0000313" key="3">
    <source>
        <dbReference type="Proteomes" id="UP000440578"/>
    </source>
</evidence>
<evidence type="ECO:0000313" key="2">
    <source>
        <dbReference type="EMBL" id="KAF0296240.1"/>
    </source>
</evidence>
<proteinExistence type="predicted"/>
<reference evidence="2 3" key="1">
    <citation type="submission" date="2019-07" db="EMBL/GenBank/DDBJ databases">
        <title>Draft genome assembly of a fouling barnacle, Amphibalanus amphitrite (Darwin, 1854): The first reference genome for Thecostraca.</title>
        <authorList>
            <person name="Kim W."/>
        </authorList>
    </citation>
    <scope>NUCLEOTIDE SEQUENCE [LARGE SCALE GENOMIC DNA]</scope>
    <source>
        <strain evidence="2">SNU_AA5</strain>
        <tissue evidence="2">Soma without cirri and trophi</tissue>
    </source>
</reference>
<dbReference type="EMBL" id="VIIS01001862">
    <property type="protein sequence ID" value="KAF0291681.1"/>
    <property type="molecule type" value="Genomic_DNA"/>
</dbReference>
<comment type="caution">
    <text evidence="2">The sequence shown here is derived from an EMBL/GenBank/DDBJ whole genome shotgun (WGS) entry which is preliminary data.</text>
</comment>
<dbReference type="OrthoDB" id="5988971at2759"/>
<evidence type="ECO:0000313" key="1">
    <source>
        <dbReference type="EMBL" id="KAF0291681.1"/>
    </source>
</evidence>
<organism evidence="2 3">
    <name type="scientific">Amphibalanus amphitrite</name>
    <name type="common">Striped barnacle</name>
    <name type="synonym">Balanus amphitrite</name>
    <dbReference type="NCBI Taxonomy" id="1232801"/>
    <lineage>
        <taxon>Eukaryota</taxon>
        <taxon>Metazoa</taxon>
        <taxon>Ecdysozoa</taxon>
        <taxon>Arthropoda</taxon>
        <taxon>Crustacea</taxon>
        <taxon>Multicrustacea</taxon>
        <taxon>Cirripedia</taxon>
        <taxon>Thoracica</taxon>
        <taxon>Thoracicalcarea</taxon>
        <taxon>Balanomorpha</taxon>
        <taxon>Balanoidea</taxon>
        <taxon>Balanidae</taxon>
        <taxon>Amphibalaninae</taxon>
        <taxon>Amphibalanus</taxon>
    </lineage>
</organism>
<name>A0A6A4VXX9_AMPAM</name>
<gene>
    <name evidence="2" type="ORF">FJT64_006295</name>
    <name evidence="1" type="ORF">FJT64_010258</name>
</gene>
<dbReference type="AlphaFoldDB" id="A0A6A4VXX9"/>
<accession>A0A6A4VXX9</accession>
<protein>
    <submittedName>
        <fullName evidence="2">Uncharacterized protein</fullName>
    </submittedName>
</protein>